<dbReference type="NCBIfam" id="NF008573">
    <property type="entry name" value="PRK11525.1"/>
    <property type="match status" value="1"/>
</dbReference>
<feature type="domain" description="Bro-N" evidence="2">
    <location>
        <begin position="21"/>
        <end position="110"/>
    </location>
</feature>
<keyword evidence="4" id="KW-1185">Reference proteome</keyword>
<dbReference type="InterPro" id="IPR003497">
    <property type="entry name" value="BRO_N_domain"/>
</dbReference>
<gene>
    <name evidence="3" type="primary">dinD</name>
    <name evidence="3" type="ORF">TOI97_12025</name>
</gene>
<proteinExistence type="predicted"/>
<dbReference type="Pfam" id="PF02498">
    <property type="entry name" value="Bro-N"/>
    <property type="match status" value="1"/>
</dbReference>
<sequence>MSTHLQTLRQTLESRVQKTDEQGIEFWFARDLQAPLGYARWENFKTAINRAIESCEAANILASDHFRGVTKMIETGKGANRPVEDYMLTRYACLLIAQNADSRKPEIAFAQSYFAVQTRKQEIIEDRMRLQARMDARERLKESEKELSQNIHERGVDGAGFGRIRSRGDQALFGGNTTQTMKDRYGIVATRPLADFLPTLTIAAKNLATEMTNHNVQQENLQGEGSITAEHIQNNTSVRSMLGQRGIKPENLPAEEDLTKLARRVKAEEKKLAKQNQALPKDSDTAETKNEQ</sequence>
<evidence type="ECO:0000256" key="1">
    <source>
        <dbReference type="SAM" id="MobiDB-lite"/>
    </source>
</evidence>
<organism evidence="3 4">
    <name type="scientific">Denitrificimonas halotolerans</name>
    <dbReference type="NCBI Taxonomy" id="3098930"/>
    <lineage>
        <taxon>Bacteria</taxon>
        <taxon>Pseudomonadati</taxon>
        <taxon>Pseudomonadota</taxon>
        <taxon>Gammaproteobacteria</taxon>
        <taxon>Pseudomonadales</taxon>
        <taxon>Pseudomonadaceae</taxon>
        <taxon>Denitrificimonas</taxon>
    </lineage>
</organism>
<evidence type="ECO:0000259" key="2">
    <source>
        <dbReference type="Pfam" id="PF02498"/>
    </source>
</evidence>
<name>A0ABU5GVA0_9GAMM</name>
<feature type="region of interest" description="Disordered" evidence="1">
    <location>
        <begin position="268"/>
        <end position="292"/>
    </location>
</feature>
<evidence type="ECO:0000313" key="4">
    <source>
        <dbReference type="Proteomes" id="UP001294570"/>
    </source>
</evidence>
<reference evidence="3 4" key="1">
    <citation type="submission" date="2023-12" db="EMBL/GenBank/DDBJ databases">
        <title>Denitrificimonas halotolerans sp. nov.,a novel species isolated from landfill leachate.</title>
        <authorList>
            <person name="Wang S."/>
        </authorList>
    </citation>
    <scope>NUCLEOTIDE SEQUENCE [LARGE SCALE GENOMIC DNA]</scope>
    <source>
        <strain evidence="3 4">JX-1</strain>
    </source>
</reference>
<dbReference type="Proteomes" id="UP001294570">
    <property type="component" value="Unassembled WGS sequence"/>
</dbReference>
<dbReference type="RefSeq" id="WP_321554375.1">
    <property type="nucleotide sequence ID" value="NZ_JAXIVU010000023.1"/>
</dbReference>
<feature type="compositionally biased region" description="Basic and acidic residues" evidence="1">
    <location>
        <begin position="281"/>
        <end position="292"/>
    </location>
</feature>
<dbReference type="EMBL" id="JAXIVU010000023">
    <property type="protein sequence ID" value="MDY7220290.1"/>
    <property type="molecule type" value="Genomic_DNA"/>
</dbReference>
<protein>
    <submittedName>
        <fullName evidence="3">DNA damage-inducible protein D</fullName>
    </submittedName>
</protein>
<accession>A0ABU5GVA0</accession>
<evidence type="ECO:0000313" key="3">
    <source>
        <dbReference type="EMBL" id="MDY7220290.1"/>
    </source>
</evidence>
<comment type="caution">
    <text evidence="3">The sequence shown here is derived from an EMBL/GenBank/DDBJ whole genome shotgun (WGS) entry which is preliminary data.</text>
</comment>